<name>F0URN5_AJEC8</name>
<gene>
    <name evidence="2" type="ORF">HCEG_07777</name>
</gene>
<dbReference type="Proteomes" id="UP000008142">
    <property type="component" value="Unassembled WGS sequence"/>
</dbReference>
<dbReference type="AlphaFoldDB" id="F0URN5"/>
<evidence type="ECO:0000313" key="3">
    <source>
        <dbReference type="Proteomes" id="UP000008142"/>
    </source>
</evidence>
<dbReference type="HOGENOM" id="CLU_1395944_0_0_1"/>
<protein>
    <submittedName>
        <fullName evidence="2">Predicted protein</fullName>
    </submittedName>
</protein>
<dbReference type="OrthoDB" id="10530343at2759"/>
<evidence type="ECO:0000313" key="2">
    <source>
        <dbReference type="EMBL" id="EGC48562.1"/>
    </source>
</evidence>
<evidence type="ECO:0000256" key="1">
    <source>
        <dbReference type="SAM" id="MobiDB-lite"/>
    </source>
</evidence>
<dbReference type="EMBL" id="DS990641">
    <property type="protein sequence ID" value="EGC48562.1"/>
    <property type="molecule type" value="Genomic_DNA"/>
</dbReference>
<proteinExistence type="predicted"/>
<reference evidence="3" key="1">
    <citation type="submission" date="2008-07" db="EMBL/GenBank/DDBJ databases">
        <title>Annotation of Ajellomyces capsulatus strain H88.</title>
        <authorList>
            <person name="Champion M."/>
            <person name="Cuomo C."/>
            <person name="Ma L.-J."/>
            <person name="Henn M.R."/>
            <person name="Sil A."/>
            <person name="Goldman B."/>
            <person name="Young S.K."/>
            <person name="Kodira C.D."/>
            <person name="Zeng Q."/>
            <person name="Koehrsen M."/>
            <person name="Alvarado L."/>
            <person name="Berlin A."/>
            <person name="Borenstein D."/>
            <person name="Chen Z."/>
            <person name="Engels R."/>
            <person name="Freedman E."/>
            <person name="Gellesch M."/>
            <person name="Goldberg J."/>
            <person name="Griggs A."/>
            <person name="Gujja S."/>
            <person name="Heiman D."/>
            <person name="Hepburn T."/>
            <person name="Howarth C."/>
            <person name="Jen D."/>
            <person name="Larson L."/>
            <person name="Lewis B."/>
            <person name="Mehta T."/>
            <person name="Park D."/>
            <person name="Pearson M."/>
            <person name="Roberts A."/>
            <person name="Saif S."/>
            <person name="Shea T."/>
            <person name="Shenoy N."/>
            <person name="Sisk P."/>
            <person name="Stolte C."/>
            <person name="Sykes S."/>
            <person name="Walk T."/>
            <person name="White J."/>
            <person name="Yandava C."/>
            <person name="Klein B."/>
            <person name="McEwen J.G."/>
            <person name="Puccia R."/>
            <person name="Goldman G.H."/>
            <person name="Felipe M.S."/>
            <person name="Nino-Vega G."/>
            <person name="San-Blas G."/>
            <person name="Taylor J."/>
            <person name="Mendoza L."/>
            <person name="Galagan J."/>
            <person name="Nusbaum C."/>
            <person name="Birren B."/>
        </authorList>
    </citation>
    <scope>NUCLEOTIDE SEQUENCE [LARGE SCALE GENOMIC DNA]</scope>
    <source>
        <strain evidence="3">H88</strain>
    </source>
</reference>
<sequence>MARGINRKVKMHKWNPTRVEVPRLCMYCTCGHFDANLNDLQIIILARVAKNQARLHTLAKVHAPWILALNPCATGRNLQEYVLKQFSGYAQILVGESNNFAEMPRHAKSAVQQAYFNDSFPTFYSQSYHIQICHNKHVEQLQTSADIGATMKVPTGAKLNVIPILNGEDSQCGNAGFGKHQTPKVESPNLGERST</sequence>
<feature type="region of interest" description="Disordered" evidence="1">
    <location>
        <begin position="173"/>
        <end position="195"/>
    </location>
</feature>
<organism evidence="3">
    <name type="scientific">Ajellomyces capsulatus (strain H88)</name>
    <name type="common">Darling's disease fungus</name>
    <name type="synonym">Histoplasma capsulatum</name>
    <dbReference type="NCBI Taxonomy" id="544711"/>
    <lineage>
        <taxon>Eukaryota</taxon>
        <taxon>Fungi</taxon>
        <taxon>Dikarya</taxon>
        <taxon>Ascomycota</taxon>
        <taxon>Pezizomycotina</taxon>
        <taxon>Eurotiomycetes</taxon>
        <taxon>Eurotiomycetidae</taxon>
        <taxon>Onygenales</taxon>
        <taxon>Ajellomycetaceae</taxon>
        <taxon>Histoplasma</taxon>
    </lineage>
</organism>
<accession>F0URN5</accession>